<dbReference type="PANTHER" id="PTHR46652">
    <property type="entry name" value="LEUCINE-RICH REPEAT AND IQ DOMAIN-CONTAINING PROTEIN 1-RELATED"/>
    <property type="match status" value="1"/>
</dbReference>
<dbReference type="Proteomes" id="UP001642409">
    <property type="component" value="Unassembled WGS sequence"/>
</dbReference>
<protein>
    <submittedName>
        <fullName evidence="4">Uncharacterized protein</fullName>
    </submittedName>
</protein>
<feature type="region of interest" description="Disordered" evidence="3">
    <location>
        <begin position="1809"/>
        <end position="1829"/>
    </location>
</feature>
<evidence type="ECO:0000313" key="4">
    <source>
        <dbReference type="EMBL" id="CAI9942769.1"/>
    </source>
</evidence>
<organism evidence="4">
    <name type="scientific">Hexamita inflata</name>
    <dbReference type="NCBI Taxonomy" id="28002"/>
    <lineage>
        <taxon>Eukaryota</taxon>
        <taxon>Metamonada</taxon>
        <taxon>Diplomonadida</taxon>
        <taxon>Hexamitidae</taxon>
        <taxon>Hexamitinae</taxon>
        <taxon>Hexamita</taxon>
    </lineage>
</organism>
<dbReference type="PROSITE" id="PS51450">
    <property type="entry name" value="LRR"/>
    <property type="match status" value="19"/>
</dbReference>
<dbReference type="EMBL" id="CATOUU010000706">
    <property type="protein sequence ID" value="CAI9942769.1"/>
    <property type="molecule type" value="Genomic_DNA"/>
</dbReference>
<dbReference type="InterPro" id="IPR032675">
    <property type="entry name" value="LRR_dom_sf"/>
</dbReference>
<evidence type="ECO:0000256" key="3">
    <source>
        <dbReference type="SAM" id="MobiDB-lite"/>
    </source>
</evidence>
<keyword evidence="6" id="KW-1185">Reference proteome</keyword>
<evidence type="ECO:0000256" key="1">
    <source>
        <dbReference type="ARBA" id="ARBA00022614"/>
    </source>
</evidence>
<proteinExistence type="predicted"/>
<dbReference type="SMART" id="SM00369">
    <property type="entry name" value="LRR_TYP"/>
    <property type="match status" value="18"/>
</dbReference>
<keyword evidence="2" id="KW-0677">Repeat</keyword>
<dbReference type="InterPro" id="IPR003591">
    <property type="entry name" value="Leu-rich_rpt_typical-subtyp"/>
</dbReference>
<reference evidence="4" key="1">
    <citation type="submission" date="2023-06" db="EMBL/GenBank/DDBJ databases">
        <authorList>
            <person name="Kurt Z."/>
        </authorList>
    </citation>
    <scope>NUCLEOTIDE SEQUENCE</scope>
</reference>
<evidence type="ECO:0000313" key="6">
    <source>
        <dbReference type="Proteomes" id="UP001642409"/>
    </source>
</evidence>
<feature type="compositionally biased region" description="Basic and acidic residues" evidence="3">
    <location>
        <begin position="1820"/>
        <end position="1829"/>
    </location>
</feature>
<dbReference type="SUPFAM" id="SSF52058">
    <property type="entry name" value="L domain-like"/>
    <property type="match status" value="5"/>
</dbReference>
<reference evidence="5 6" key="2">
    <citation type="submission" date="2024-07" db="EMBL/GenBank/DDBJ databases">
        <authorList>
            <person name="Akdeniz Z."/>
        </authorList>
    </citation>
    <scope>NUCLEOTIDE SEQUENCE [LARGE SCALE GENOMIC DNA]</scope>
</reference>
<dbReference type="SMART" id="SM00365">
    <property type="entry name" value="LRR_SD22"/>
    <property type="match status" value="21"/>
</dbReference>
<evidence type="ECO:0000313" key="5">
    <source>
        <dbReference type="EMBL" id="CAL6081267.1"/>
    </source>
</evidence>
<dbReference type="InterPro" id="IPR001611">
    <property type="entry name" value="Leu-rich_rpt"/>
</dbReference>
<dbReference type="Gene3D" id="3.80.10.10">
    <property type="entry name" value="Ribonuclease Inhibitor"/>
    <property type="match status" value="9"/>
</dbReference>
<dbReference type="EMBL" id="CAXDID020000351">
    <property type="protein sequence ID" value="CAL6081267.1"/>
    <property type="molecule type" value="Genomic_DNA"/>
</dbReference>
<dbReference type="InterPro" id="IPR050836">
    <property type="entry name" value="SDS22/Internalin_LRR"/>
</dbReference>
<dbReference type="PANTHER" id="PTHR46652:SF3">
    <property type="entry name" value="LEUCINE-RICH REPEAT-CONTAINING PROTEIN 9"/>
    <property type="match status" value="1"/>
</dbReference>
<gene>
    <name evidence="4" type="ORF">HINF_LOCUS30414</name>
    <name evidence="5" type="ORF">HINF_LOCUS60262</name>
</gene>
<name>A0AA86PZJ3_9EUKA</name>
<evidence type="ECO:0000256" key="2">
    <source>
        <dbReference type="ARBA" id="ARBA00022737"/>
    </source>
</evidence>
<accession>A0AA86PZJ3</accession>
<keyword evidence="1" id="KW-0433">Leucine-rich repeat</keyword>
<sequence length="1829" mass="209520">MSIKSPEIKSFVISEEMQFFKEEYQNCKKVEIKLANMPKLKDVPSSVEQLFALKCGLTSIKNLRIAVNLTVVDLSDNLLTSIADLRFLTNIQVLNLARNNLIDISPIGELKKIVELNVQGNYAINFLPILNLPNFKPIMISKQNTAQDTDFQIFLNPEESVEDAIKRMNVELKLKLYSDYCCMMILRYESKVEKDGTLRINNDSELTYTTFTDSINVKNLIIENCVNVLLQKDNYKTLPKKVTNLSITNCGLTKLDGIEQMTQLLEIDVSNNKLLIVEPLLGIPSLQTVKLDGNYVQDLYVLQELRSNYWPLATKQNIPDQTILDDHIDHASEQEKAKYTGLMQSQKEKNEQIVYDAFQITKLKDYMKSGELTIKNDDSIISTQFLDFFTTFFNIKKIILDNCQNVKFIRNPIKITDLSIINSKIKDLKGLEQMKQLKKLNLSGNSIRDITAISSLTELTSLVLNHNDVYNISALKSLENLAELDLSYNKILFSEPIANLDKITQLNVHKNMLQDLTVIRNMKLFNCIESWALISKQDEPTQQDYENFCDGSELNVYQQIQTANENKKVNEELLYDSIMVQKFKAEVKDGKISFKGLKDLVSIAFLDQLKVTQIVADQCENVCFERPSKLVTSLEATNSKIQDLTGLELMKQLKKLNLSGNSIRDITAISSLTELTSLVLNHNDVYNISALKSLEKLAELDLSYNKILFSEPIANLDKITQLNVHKNMLQDLTVIRNMKLFNCIESWALISKQDEPTQQDYENFCDGSELNVYQQIQTANENKKVNEELLYDSIMVQKFKAEVKDGKISFKGLKDLVSIAFLDQLKVTQIVADQCENVCFERPSKLVTSLEATNSKIQDLTGLELMKQLKKLNLSGNSIRDITAISSLTELTSLVLNHNDVYNISALKSLEKLAELDLSYNKIIFSEPIANLDKITQLNVHKNMLQDLTVIRNMKLFNCIESWALISKQDEPTQQDYELFCENQDLKPENLVKIVDLNSMSNFELVYDAEMISQYKSNKNELTITNDNKLASIAFMDQMPVKKLTLVNCQNISFNRTPKKLNQLTAVSCKLNQVDGIQNMNQLLQLNLGLNALNDSSLTYIAQLQKLELLDISQNRFQDISELSSLINIKTLDVNQNKIKNVTCVQQMTKLENLDISHNLIESINPLEGLVELQSLDISQNKIYSIAKLENLTQLKYFNISFNRIIEVAVCKKFEKLTKLITNGNIVQDFYNIMSHKNSRKCWETQQNLPTDEDYANAGLDDSKIIIEKNVKMLEKFQSQVVNNKLVIKNDPEVINLVFTDAYKLMKLTVEDCCKGDMDYLTFDMQSTTVEILNIKNCKLHVITDIYNMSQLVELDLSFNNLSNIEELGALENLQKLNLERNTISRIFYLEQLKQLNYLNISNNKVIMCAPLQKLNVQTLLTSNNMIYDQFNLQNLKNFNKNMLQIQLTPTVPDFEYHLGPNSTKQQAQELMAKTFKDYDDFMSDKYKGSVKYGKLNINNDLLLCNFNFTDQLNITDLSIVGCPNVKFDRVPDQILSLVVNNCDLYHVNGVAQLKKLKALDLNNNKCVIIESVAQLTNLTSFSVDNNFIQDINSLRSLAVFTPDIVYYQNAPLNSDIANYLRSINSTQSVLEFKDSIKQNQIQTEELFRQCGVLENYNYDQQMKNKYSAAVSYYKLSISSDQNLKSLRFVDELNITELNISHCNNVQFLRTPKKIVKLQVTSCELKNVNGIEKMNQLQYLNLSGNQISNVDALSMLVNLNTLYLQSNKIIQINALRDLKNLKDLAIYRNKICDFSPIRKHPNRKNYHHFNELSSYQTHPTRQEIEDSLK</sequence>
<comment type="caution">
    <text evidence="4">The sequence shown here is derived from an EMBL/GenBank/DDBJ whole genome shotgun (WGS) entry which is preliminary data.</text>
</comment>